<proteinExistence type="predicted"/>
<sequence>MSQIKVHVQKEGTVLKGHTPRTCKKAALNSRYKSTHAHNSHCRQCTAQQAATTTVRQRTPATASPYLKRVGGEPHEHGLVGITSPLPARAAGTPTSRSKTTLQSSKAGNAYHRVLQSSGNRVNALTTTRVRPKTTSAEPVDKPSAHTRQDKEAHGKPERPRETRVSRHKHPTSQTFTRSGRNNQVLPRETPNNHVRSNVSPQARPPQTSTRSRVHK</sequence>
<dbReference type="Proteomes" id="UP000652761">
    <property type="component" value="Unassembled WGS sequence"/>
</dbReference>
<accession>A0A843W6X1</accession>
<feature type="compositionally biased region" description="Polar residues" evidence="1">
    <location>
        <begin position="172"/>
        <end position="216"/>
    </location>
</feature>
<evidence type="ECO:0000313" key="3">
    <source>
        <dbReference type="Proteomes" id="UP000652761"/>
    </source>
</evidence>
<protein>
    <submittedName>
        <fullName evidence="2">Uncharacterized protein</fullName>
    </submittedName>
</protein>
<feature type="compositionally biased region" description="Polar residues" evidence="1">
    <location>
        <begin position="93"/>
        <end position="107"/>
    </location>
</feature>
<comment type="caution">
    <text evidence="2">The sequence shown here is derived from an EMBL/GenBank/DDBJ whole genome shotgun (WGS) entry which is preliminary data.</text>
</comment>
<dbReference type="AlphaFoldDB" id="A0A843W6X1"/>
<feature type="region of interest" description="Disordered" evidence="1">
    <location>
        <begin position="81"/>
        <end position="216"/>
    </location>
</feature>
<dbReference type="EMBL" id="NMUH01003714">
    <property type="protein sequence ID" value="MQM06803.1"/>
    <property type="molecule type" value="Genomic_DNA"/>
</dbReference>
<reference evidence="2" key="1">
    <citation type="submission" date="2017-07" db="EMBL/GenBank/DDBJ databases">
        <title>Taro Niue Genome Assembly and Annotation.</title>
        <authorList>
            <person name="Atibalentja N."/>
            <person name="Keating K."/>
            <person name="Fields C.J."/>
        </authorList>
    </citation>
    <scope>NUCLEOTIDE SEQUENCE</scope>
    <source>
        <strain evidence="2">Niue_2</strain>
        <tissue evidence="2">Leaf</tissue>
    </source>
</reference>
<evidence type="ECO:0000256" key="1">
    <source>
        <dbReference type="SAM" id="MobiDB-lite"/>
    </source>
</evidence>
<organism evidence="2 3">
    <name type="scientific">Colocasia esculenta</name>
    <name type="common">Wild taro</name>
    <name type="synonym">Arum esculentum</name>
    <dbReference type="NCBI Taxonomy" id="4460"/>
    <lineage>
        <taxon>Eukaryota</taxon>
        <taxon>Viridiplantae</taxon>
        <taxon>Streptophyta</taxon>
        <taxon>Embryophyta</taxon>
        <taxon>Tracheophyta</taxon>
        <taxon>Spermatophyta</taxon>
        <taxon>Magnoliopsida</taxon>
        <taxon>Liliopsida</taxon>
        <taxon>Araceae</taxon>
        <taxon>Aroideae</taxon>
        <taxon>Colocasieae</taxon>
        <taxon>Colocasia</taxon>
    </lineage>
</organism>
<evidence type="ECO:0000313" key="2">
    <source>
        <dbReference type="EMBL" id="MQM06803.1"/>
    </source>
</evidence>
<name>A0A843W6X1_COLES</name>
<gene>
    <name evidence="2" type="ORF">Taro_039631</name>
</gene>
<keyword evidence="3" id="KW-1185">Reference proteome</keyword>
<feature type="compositionally biased region" description="Polar residues" evidence="1">
    <location>
        <begin position="115"/>
        <end position="137"/>
    </location>
</feature>
<feature type="compositionally biased region" description="Basic and acidic residues" evidence="1">
    <location>
        <begin position="139"/>
        <end position="165"/>
    </location>
</feature>